<dbReference type="PANTHER" id="PTHR16943:SF8">
    <property type="entry name" value="2-METHYLCITRATE DEHYDRATASE"/>
    <property type="match status" value="1"/>
</dbReference>
<proteinExistence type="inferred from homology"/>
<evidence type="ECO:0000313" key="4">
    <source>
        <dbReference type="EMBL" id="BDE96183.1"/>
    </source>
</evidence>
<organism evidence="4 5">
    <name type="scientific">Raoultibacter timonensis</name>
    <dbReference type="NCBI Taxonomy" id="1907662"/>
    <lineage>
        <taxon>Bacteria</taxon>
        <taxon>Bacillati</taxon>
        <taxon>Actinomycetota</taxon>
        <taxon>Coriobacteriia</taxon>
        <taxon>Eggerthellales</taxon>
        <taxon>Eggerthellaceae</taxon>
        <taxon>Raoultibacter</taxon>
    </lineage>
</organism>
<dbReference type="InterPro" id="IPR036148">
    <property type="entry name" value="MmgE/PrpD_sf"/>
</dbReference>
<dbReference type="PANTHER" id="PTHR16943">
    <property type="entry name" value="2-METHYLCITRATE DEHYDRATASE-RELATED"/>
    <property type="match status" value="1"/>
</dbReference>
<dbReference type="Pfam" id="PF03972">
    <property type="entry name" value="MmgE_PrpD_N"/>
    <property type="match status" value="1"/>
</dbReference>
<accession>A0ABN6MDY5</accession>
<feature type="domain" description="MmgE/PrpD N-terminal" evidence="2">
    <location>
        <begin position="7"/>
        <end position="246"/>
    </location>
</feature>
<keyword evidence="5" id="KW-1185">Reference proteome</keyword>
<dbReference type="RefSeq" id="WP_102378285.1">
    <property type="nucleotide sequence ID" value="NZ_AP025564.1"/>
</dbReference>
<dbReference type="Gene3D" id="1.10.4100.10">
    <property type="entry name" value="2-methylcitrate dehydratase PrpD"/>
    <property type="match status" value="1"/>
</dbReference>
<gene>
    <name evidence="4" type="ORF">CE91St30_15160</name>
</gene>
<evidence type="ECO:0000313" key="5">
    <source>
        <dbReference type="Proteomes" id="UP001320544"/>
    </source>
</evidence>
<dbReference type="InterPro" id="IPR045337">
    <property type="entry name" value="MmgE_PrpD_C"/>
</dbReference>
<evidence type="ECO:0000259" key="3">
    <source>
        <dbReference type="Pfam" id="PF19305"/>
    </source>
</evidence>
<reference evidence="4 5" key="1">
    <citation type="submission" date="2022-01" db="EMBL/GenBank/DDBJ databases">
        <title>Novel bile acid biosynthetic pathways are enriched in the microbiome of centenarians.</title>
        <authorList>
            <person name="Sato Y."/>
            <person name="Atarashi K."/>
            <person name="Plichta R.D."/>
            <person name="Arai Y."/>
            <person name="Sasajima S."/>
            <person name="Kearney M.S."/>
            <person name="Suda W."/>
            <person name="Takeshita K."/>
            <person name="Sasaki T."/>
            <person name="Okamoto S."/>
            <person name="Skelly N.A."/>
            <person name="Okamura Y."/>
            <person name="Vlamakis H."/>
            <person name="Li Y."/>
            <person name="Tanoue T."/>
            <person name="Takei H."/>
            <person name="Nittono H."/>
            <person name="Narushima S."/>
            <person name="Irie J."/>
            <person name="Itoh H."/>
            <person name="Moriya K."/>
            <person name="Sugiura Y."/>
            <person name="Suematsu M."/>
            <person name="Moritoki N."/>
            <person name="Shibata S."/>
            <person name="Littman R.D."/>
            <person name="Fischbach A.M."/>
            <person name="Uwamino Y."/>
            <person name="Inoue T."/>
            <person name="Honda A."/>
            <person name="Hattori M."/>
            <person name="Murai T."/>
            <person name="Xavier J.R."/>
            <person name="Hirose N."/>
            <person name="Honda K."/>
        </authorList>
    </citation>
    <scope>NUCLEOTIDE SEQUENCE [LARGE SCALE GENOMIC DNA]</scope>
    <source>
        <strain evidence="4 5">CE91-St30</strain>
    </source>
</reference>
<dbReference type="Gene3D" id="3.30.1330.120">
    <property type="entry name" value="2-methylcitrate dehydratase PrpD"/>
    <property type="match status" value="1"/>
</dbReference>
<dbReference type="InterPro" id="IPR005656">
    <property type="entry name" value="MmgE_PrpD"/>
</dbReference>
<dbReference type="SUPFAM" id="SSF103378">
    <property type="entry name" value="2-methylcitrate dehydratase PrpD"/>
    <property type="match status" value="1"/>
</dbReference>
<dbReference type="Pfam" id="PF19305">
    <property type="entry name" value="MmgE_PrpD_C"/>
    <property type="match status" value="1"/>
</dbReference>
<dbReference type="InterPro" id="IPR042183">
    <property type="entry name" value="MmgE/PrpD_sf_1"/>
</dbReference>
<protein>
    <submittedName>
        <fullName evidence="4">MmgE/Prp family protein</fullName>
    </submittedName>
</protein>
<dbReference type="InterPro" id="IPR045336">
    <property type="entry name" value="MmgE_PrpD_N"/>
</dbReference>
<evidence type="ECO:0000259" key="2">
    <source>
        <dbReference type="Pfam" id="PF03972"/>
    </source>
</evidence>
<sequence length="462" mass="49349">MDLGSIFARTIADTHYDMLPCDAVEASKMAVLDTLGCMLAGSGAGEGIESVVGLVDTLGGAGRCTVVGCEKRGNELLAAMANGSLAHSIDYDDAHDDAFVHPSASVVPAALTLGESVAASGKDLIAAVTVGNDLICRLGFAVSNPRENEGLLWMLPVLLGTFSATAASAKILGLSAEETENALGIAYNRAGGSKELVIEPGALRGLYGMFPNMTGVLSALLAKNGVPGLKETFEGKAGFFSVYYGGVYDKSAFDDLGARFEGAGVSIKPWPCCRFTNSHVDAALGLAEDNDIDPARVAHITLYYAAEDVKRCLEPEDVRKNPPSIPGAKLSLPFTVAQAIAYRKIEIGDFSVEALKDPMLLELCAKTSYEYDESLASTLSKTMLPGKVRIELDDARVFERRVDAVYGHPRNRMQWPDLARKFRDCASYAKHAMKAEAIESIIDAVQHLEEVDDVSRIMELAR</sequence>
<name>A0ABN6MDY5_9ACTN</name>
<dbReference type="EMBL" id="AP025564">
    <property type="protein sequence ID" value="BDE96183.1"/>
    <property type="molecule type" value="Genomic_DNA"/>
</dbReference>
<dbReference type="Proteomes" id="UP001320544">
    <property type="component" value="Chromosome"/>
</dbReference>
<comment type="similarity">
    <text evidence="1">Belongs to the PrpD family.</text>
</comment>
<feature type="domain" description="MmgE/PrpD C-terminal" evidence="3">
    <location>
        <begin position="270"/>
        <end position="443"/>
    </location>
</feature>
<evidence type="ECO:0000256" key="1">
    <source>
        <dbReference type="ARBA" id="ARBA00006174"/>
    </source>
</evidence>
<dbReference type="InterPro" id="IPR042188">
    <property type="entry name" value="MmgE/PrpD_sf_2"/>
</dbReference>